<evidence type="ECO:0000313" key="12">
    <source>
        <dbReference type="EMBL" id="JAV58722.1"/>
    </source>
</evidence>
<evidence type="ECO:0000256" key="9">
    <source>
        <dbReference type="ARBA" id="ARBA00046432"/>
    </source>
</evidence>
<proteinExistence type="inferred from homology"/>
<accession>A0A1Y1KB30</accession>
<dbReference type="CDD" id="cd04198">
    <property type="entry name" value="eIF-2B_gamma_N"/>
    <property type="match status" value="1"/>
</dbReference>
<comment type="subcellular location">
    <subcellularLocation>
        <location evidence="1">Cytoplasm</location>
        <location evidence="1">Cytosol</location>
    </subcellularLocation>
</comment>
<protein>
    <recommendedName>
        <fullName evidence="6">Translation initiation factor eIF2B subunit gamma</fullName>
    </recommendedName>
    <alternativeName>
        <fullName evidence="7">eIF2B GDP-GTP exchange factor subunit gamma</fullName>
    </alternativeName>
</protein>
<evidence type="ECO:0000256" key="2">
    <source>
        <dbReference type="ARBA" id="ARBA00007878"/>
    </source>
</evidence>
<dbReference type="GO" id="GO:0003743">
    <property type="term" value="F:translation initiation factor activity"/>
    <property type="evidence" value="ECO:0007669"/>
    <property type="project" value="UniProtKB-KW"/>
</dbReference>
<dbReference type="GO" id="GO:0005085">
    <property type="term" value="F:guanyl-nucleotide exchange factor activity"/>
    <property type="evidence" value="ECO:0007669"/>
    <property type="project" value="TreeGrafter"/>
</dbReference>
<comment type="subunit">
    <text evidence="9">Component of the translation initiation factor 2B (eIF2B) complex which is a heterodecamer of two sets of five different subunits: alpha, beta, gamma, delta and epsilon. Subunits alpha, beta and delta comprise a regulatory subcomplex and subunits epsilon and gamma comprise a catalytic subcomplex. Within the complex, the hexameric regulatory complex resides at the center, with the two heterodimeric catalytic subcomplexes bound on opposite sides.</text>
</comment>
<reference evidence="12" key="1">
    <citation type="journal article" date="2016" name="Sci. Rep.">
        <title>Molecular characterization of firefly nuptial gifts: a multi-omics approach sheds light on postcopulatory sexual selection.</title>
        <authorList>
            <person name="Al-Wathiqui N."/>
            <person name="Fallon T.R."/>
            <person name="South A."/>
            <person name="Weng J.K."/>
            <person name="Lewis S.M."/>
        </authorList>
    </citation>
    <scope>NUCLEOTIDE SEQUENCE</scope>
</reference>
<organism evidence="12">
    <name type="scientific">Photinus pyralis</name>
    <name type="common">Common eastern firefly</name>
    <name type="synonym">Lampyris pyralis</name>
    <dbReference type="NCBI Taxonomy" id="7054"/>
    <lineage>
        <taxon>Eukaryota</taxon>
        <taxon>Metazoa</taxon>
        <taxon>Ecdysozoa</taxon>
        <taxon>Arthropoda</taxon>
        <taxon>Hexapoda</taxon>
        <taxon>Insecta</taxon>
        <taxon>Pterygota</taxon>
        <taxon>Neoptera</taxon>
        <taxon>Endopterygota</taxon>
        <taxon>Coleoptera</taxon>
        <taxon>Polyphaga</taxon>
        <taxon>Elateriformia</taxon>
        <taxon>Elateroidea</taxon>
        <taxon>Lampyridae</taxon>
        <taxon>Lampyrinae</taxon>
        <taxon>Photinus</taxon>
    </lineage>
</organism>
<evidence type="ECO:0000256" key="8">
    <source>
        <dbReference type="ARBA" id="ARBA00045373"/>
    </source>
</evidence>
<dbReference type="InterPro" id="IPR056818">
    <property type="entry name" value="GlmU/GlgC-like_hexapep"/>
</dbReference>
<dbReference type="Pfam" id="PF00483">
    <property type="entry name" value="NTP_transferase"/>
    <property type="match status" value="1"/>
</dbReference>
<dbReference type="GO" id="GO:0005851">
    <property type="term" value="C:eukaryotic translation initiation factor 2B complex"/>
    <property type="evidence" value="ECO:0007669"/>
    <property type="project" value="TreeGrafter"/>
</dbReference>
<comment type="function">
    <text evidence="8">Acts as a component of the translation initiation factor 2B (eIF2B) complex, which catalyzes the exchange of GDP for GTP on the eukaryotic initiation factor 2 (eIF2) complex gamma subunit. Its guanine nucleotide exchange factor activity is repressed when bound to eIF2 complex phosphorylated on the alpha subunit, thereby limiting the amount of methionyl-initiator methionine tRNA available to the ribosome and consequently global translation is repressed.</text>
</comment>
<keyword evidence="4" id="KW-0396">Initiation factor</keyword>
<evidence type="ECO:0000256" key="4">
    <source>
        <dbReference type="ARBA" id="ARBA00022540"/>
    </source>
</evidence>
<dbReference type="Gene3D" id="2.160.10.10">
    <property type="entry name" value="Hexapeptide repeat proteins"/>
    <property type="match status" value="1"/>
</dbReference>
<keyword evidence="3" id="KW-0963">Cytoplasm</keyword>
<evidence type="ECO:0000256" key="7">
    <source>
        <dbReference type="ARBA" id="ARBA00044229"/>
    </source>
</evidence>
<evidence type="ECO:0000256" key="6">
    <source>
        <dbReference type="ARBA" id="ARBA00044196"/>
    </source>
</evidence>
<feature type="domain" description="Nucleotidyl transferase" evidence="10">
    <location>
        <begin position="8"/>
        <end position="133"/>
    </location>
</feature>
<dbReference type="GO" id="GO:0005829">
    <property type="term" value="C:cytosol"/>
    <property type="evidence" value="ECO:0007669"/>
    <property type="project" value="UniProtKB-SubCell"/>
</dbReference>
<dbReference type="SUPFAM" id="SSF53448">
    <property type="entry name" value="Nucleotide-diphospho-sugar transferases"/>
    <property type="match status" value="1"/>
</dbReference>
<dbReference type="PANTHER" id="PTHR45989:SF1">
    <property type="entry name" value="TRANSLATION INITIATION FACTOR EIF-2B SUBUNIT GAMMA"/>
    <property type="match status" value="1"/>
</dbReference>
<dbReference type="AlphaFoldDB" id="A0A1Y1KB30"/>
<comment type="similarity">
    <text evidence="2">Belongs to the eIF-2B gamma/epsilon subunits family.</text>
</comment>
<dbReference type="InterPro" id="IPR051960">
    <property type="entry name" value="eIF2B_gamma"/>
</dbReference>
<dbReference type="Gene3D" id="3.90.550.10">
    <property type="entry name" value="Spore Coat Polysaccharide Biosynthesis Protein SpsA, Chain A"/>
    <property type="match status" value="1"/>
</dbReference>
<dbReference type="Pfam" id="PF24894">
    <property type="entry name" value="Hexapep_GlmU"/>
    <property type="match status" value="1"/>
</dbReference>
<dbReference type="InterPro" id="IPR005835">
    <property type="entry name" value="NTP_transferase_dom"/>
</dbReference>
<dbReference type="InterPro" id="IPR029044">
    <property type="entry name" value="Nucleotide-diphossugar_trans"/>
</dbReference>
<sequence>MFNLEFQAVVLAAGKGSRMHEITAAKPKCLLPVGNKPLVWYPLVKLQEIGFKEVILIVYDNQKSEIQSSLDKLNLNVKIEYVPIKNEDQGTADSLRFIHDKIKTDLLILSCDLISDVNLGGVLNLFRMHDASLCSLFLNPPAGEHLTVPGPKTKYKPERDLIGIDSQTNRLVFLASASDFESTVTLPKALIKKHTQITMYSNLIDSHVYVMKKWVVNYLQTEPSISTIKGELLPHIIRKQLLKPKQKHDFNTSIVNTKDESGVFAFASQTNLDRLIQETSSFNDHHGDLKPSYHGDLVRCFAYIAEPNVFGIRVNTLPAYHSVNFKIIDKWEKLTKDKEFNRIDSSAEVLSNQVDDRCIIWNSCKLSEKTSFKNSILGAHCEVDKFSRVFNSVLMNDVVIKEKVALENCIVCNDTVIESGCQLKNCLIGSQHVVPKDAVHSNELLTQNDRLMELELL</sequence>
<dbReference type="PANTHER" id="PTHR45989">
    <property type="entry name" value="TRANSLATION INITIATION FACTOR EIF-2B SUBUNIT GAMMA"/>
    <property type="match status" value="1"/>
</dbReference>
<keyword evidence="5" id="KW-0648">Protein biosynthesis</keyword>
<name>A0A1Y1KB30_PHOPY</name>
<evidence type="ECO:0000256" key="3">
    <source>
        <dbReference type="ARBA" id="ARBA00022490"/>
    </source>
</evidence>
<feature type="domain" description="Glucose-1-phosphate adenylyltransferase/Bifunctional protein GlmU-like C-terminal hexapeptide" evidence="11">
    <location>
        <begin position="369"/>
        <end position="422"/>
    </location>
</feature>
<evidence type="ECO:0000256" key="5">
    <source>
        <dbReference type="ARBA" id="ARBA00022917"/>
    </source>
</evidence>
<evidence type="ECO:0000256" key="1">
    <source>
        <dbReference type="ARBA" id="ARBA00004514"/>
    </source>
</evidence>
<evidence type="ECO:0000259" key="10">
    <source>
        <dbReference type="Pfam" id="PF00483"/>
    </source>
</evidence>
<evidence type="ECO:0000259" key="11">
    <source>
        <dbReference type="Pfam" id="PF24894"/>
    </source>
</evidence>
<dbReference type="EMBL" id="GEZM01087386">
    <property type="protein sequence ID" value="JAV58722.1"/>
    <property type="molecule type" value="Transcribed_RNA"/>
</dbReference>
<dbReference type="GO" id="GO:0002183">
    <property type="term" value="P:cytoplasmic translational initiation"/>
    <property type="evidence" value="ECO:0007669"/>
    <property type="project" value="TreeGrafter"/>
</dbReference>
<dbReference type="CDD" id="cd04652">
    <property type="entry name" value="LbH_eIF2B_gamma_C"/>
    <property type="match status" value="1"/>
</dbReference>